<protein>
    <recommendedName>
        <fullName evidence="3">Long-chain-fatty-acid--CoA ligase</fullName>
    </recommendedName>
</protein>
<organism evidence="1 2">
    <name type="scientific">Amycolatopsis xylanica</name>
    <dbReference type="NCBI Taxonomy" id="589385"/>
    <lineage>
        <taxon>Bacteria</taxon>
        <taxon>Bacillati</taxon>
        <taxon>Actinomycetota</taxon>
        <taxon>Actinomycetes</taxon>
        <taxon>Pseudonocardiales</taxon>
        <taxon>Pseudonocardiaceae</taxon>
        <taxon>Amycolatopsis</taxon>
    </lineage>
</organism>
<dbReference type="AlphaFoldDB" id="A0A1H2YI33"/>
<accession>A0A1H2YI33</accession>
<keyword evidence="2" id="KW-1185">Reference proteome</keyword>
<gene>
    <name evidence="1" type="ORF">SAMN05421504_102134</name>
</gene>
<evidence type="ECO:0008006" key="3">
    <source>
        <dbReference type="Google" id="ProtNLM"/>
    </source>
</evidence>
<evidence type="ECO:0000313" key="1">
    <source>
        <dbReference type="EMBL" id="SDX04468.1"/>
    </source>
</evidence>
<dbReference type="SUPFAM" id="SSF55729">
    <property type="entry name" value="Acyl-CoA N-acyltransferases (Nat)"/>
    <property type="match status" value="1"/>
</dbReference>
<dbReference type="EMBL" id="FNON01000002">
    <property type="protein sequence ID" value="SDX04468.1"/>
    <property type="molecule type" value="Genomic_DNA"/>
</dbReference>
<proteinExistence type="predicted"/>
<dbReference type="Proteomes" id="UP000199515">
    <property type="component" value="Unassembled WGS sequence"/>
</dbReference>
<dbReference type="InterPro" id="IPR016181">
    <property type="entry name" value="Acyl_CoA_acyltransferase"/>
</dbReference>
<dbReference type="STRING" id="589385.SAMN05421504_102134"/>
<dbReference type="RefSeq" id="WP_091288071.1">
    <property type="nucleotide sequence ID" value="NZ_FNON01000002.1"/>
</dbReference>
<sequence>MRVVDLASRPDLCDAALDLGDVGGQFIYQGASGKMITAERFLRLWGRYFLIALDDDGVPIARALSVPLAFPAEGRAELPDHGWDEAIQWAAQDVMDGRAPTALCALEVVISPRLRGTGLSAPMLKALKARAAEDGLRKLIVSVRPIGKENEPDTPMPDYAARRRPDGLLADRWLRTHERLGARVIKVCPFAVTLTGSFADWHAWTGVELVDGENHIPGGIAPVNASKELDYGSYIEANVWMEHPMDD</sequence>
<name>A0A1H2YI33_9PSEU</name>
<dbReference type="OrthoDB" id="342444at2"/>
<reference evidence="1 2" key="1">
    <citation type="submission" date="2016-10" db="EMBL/GenBank/DDBJ databases">
        <authorList>
            <person name="de Groot N.N."/>
        </authorList>
    </citation>
    <scope>NUCLEOTIDE SEQUENCE [LARGE SCALE GENOMIC DNA]</scope>
    <source>
        <strain evidence="1 2">CPCC 202699</strain>
    </source>
</reference>
<evidence type="ECO:0000313" key="2">
    <source>
        <dbReference type="Proteomes" id="UP000199515"/>
    </source>
</evidence>
<dbReference type="Gene3D" id="3.40.630.30">
    <property type="match status" value="1"/>
</dbReference>